<keyword evidence="1" id="KW-0175">Coiled coil</keyword>
<dbReference type="InterPro" id="IPR000835">
    <property type="entry name" value="HTH_MarR-typ"/>
</dbReference>
<keyword evidence="4" id="KW-1185">Reference proteome</keyword>
<feature type="domain" description="HTH marR-type" evidence="2">
    <location>
        <begin position="1"/>
        <end position="80"/>
    </location>
</feature>
<evidence type="ECO:0000313" key="4">
    <source>
        <dbReference type="Proteomes" id="UP000051248"/>
    </source>
</evidence>
<dbReference type="Gene3D" id="1.10.10.10">
    <property type="entry name" value="Winged helix-like DNA-binding domain superfamily/Winged helix DNA-binding domain"/>
    <property type="match status" value="1"/>
</dbReference>
<proteinExistence type="predicted"/>
<dbReference type="AlphaFoldDB" id="A0A0R1KAL6"/>
<dbReference type="Proteomes" id="UP000051248">
    <property type="component" value="Unassembled WGS sequence"/>
</dbReference>
<evidence type="ECO:0000259" key="2">
    <source>
        <dbReference type="PROSITE" id="PS50995"/>
    </source>
</evidence>
<gene>
    <name evidence="3" type="ORF">FD03_GL001952</name>
</gene>
<dbReference type="PROSITE" id="PS50995">
    <property type="entry name" value="HTH_MARR_2"/>
    <property type="match status" value="1"/>
</dbReference>
<evidence type="ECO:0000256" key="1">
    <source>
        <dbReference type="SAM" id="Coils"/>
    </source>
</evidence>
<dbReference type="InterPro" id="IPR036390">
    <property type="entry name" value="WH_DNA-bd_sf"/>
</dbReference>
<protein>
    <recommendedName>
        <fullName evidence="2">HTH marR-type domain-containing protein</fullName>
    </recommendedName>
</protein>
<feature type="coiled-coil region" evidence="1">
    <location>
        <begin position="49"/>
        <end position="76"/>
    </location>
</feature>
<accession>A0A0R1KAL6</accession>
<dbReference type="EMBL" id="AZDZ01000003">
    <property type="protein sequence ID" value="KRK80528.1"/>
    <property type="molecule type" value="Genomic_DNA"/>
</dbReference>
<sequence>MDFLKITKSQLSRSLSALWGKGFIEKNRNSKNKKFLIVTLTNDGKKLVVRNAENIKSAMQDEIEKLSSNERKILNEIISF</sequence>
<comment type="caution">
    <text evidence="3">The sequence shown here is derived from an EMBL/GenBank/DDBJ whole genome shotgun (WGS) entry which is preliminary data.</text>
</comment>
<organism evidence="3 4">
    <name type="scientific">Companilactobacillus nodensis DSM 19682 = JCM 14932 = NBRC 107160</name>
    <dbReference type="NCBI Taxonomy" id="1423775"/>
    <lineage>
        <taxon>Bacteria</taxon>
        <taxon>Bacillati</taxon>
        <taxon>Bacillota</taxon>
        <taxon>Bacilli</taxon>
        <taxon>Lactobacillales</taxon>
        <taxon>Lactobacillaceae</taxon>
        <taxon>Companilactobacillus</taxon>
    </lineage>
</organism>
<dbReference type="InterPro" id="IPR036388">
    <property type="entry name" value="WH-like_DNA-bd_sf"/>
</dbReference>
<dbReference type="GO" id="GO:0003700">
    <property type="term" value="F:DNA-binding transcription factor activity"/>
    <property type="evidence" value="ECO:0007669"/>
    <property type="project" value="InterPro"/>
</dbReference>
<reference evidence="3 4" key="1">
    <citation type="journal article" date="2015" name="Genome Announc.">
        <title>Expanding the biotechnology potential of lactobacilli through comparative genomics of 213 strains and associated genera.</title>
        <authorList>
            <person name="Sun Z."/>
            <person name="Harris H.M."/>
            <person name="McCann A."/>
            <person name="Guo C."/>
            <person name="Argimon S."/>
            <person name="Zhang W."/>
            <person name="Yang X."/>
            <person name="Jeffery I.B."/>
            <person name="Cooney J.C."/>
            <person name="Kagawa T.F."/>
            <person name="Liu W."/>
            <person name="Song Y."/>
            <person name="Salvetti E."/>
            <person name="Wrobel A."/>
            <person name="Rasinkangas P."/>
            <person name="Parkhill J."/>
            <person name="Rea M.C."/>
            <person name="O'Sullivan O."/>
            <person name="Ritari J."/>
            <person name="Douillard F.P."/>
            <person name="Paul Ross R."/>
            <person name="Yang R."/>
            <person name="Briner A.E."/>
            <person name="Felis G.E."/>
            <person name="de Vos W.M."/>
            <person name="Barrangou R."/>
            <person name="Klaenhammer T.R."/>
            <person name="Caufield P.W."/>
            <person name="Cui Y."/>
            <person name="Zhang H."/>
            <person name="O'Toole P.W."/>
        </authorList>
    </citation>
    <scope>NUCLEOTIDE SEQUENCE [LARGE SCALE GENOMIC DNA]</scope>
    <source>
        <strain evidence="3 4">DSM 19682</strain>
    </source>
</reference>
<dbReference type="SUPFAM" id="SSF46785">
    <property type="entry name" value="Winged helix' DNA-binding domain"/>
    <property type="match status" value="1"/>
</dbReference>
<dbReference type="PATRIC" id="fig|1423775.4.peg.1990"/>
<name>A0A0R1KAL6_9LACO</name>
<evidence type="ECO:0000313" key="3">
    <source>
        <dbReference type="EMBL" id="KRK80528.1"/>
    </source>
</evidence>